<dbReference type="GO" id="GO:0016788">
    <property type="term" value="F:hydrolase activity, acting on ester bonds"/>
    <property type="evidence" value="ECO:0007669"/>
    <property type="project" value="InterPro"/>
</dbReference>
<comment type="similarity">
    <text evidence="1">Belongs to the metallo-dependent hydrolases superfamily. TatD-type hydrolase family.</text>
</comment>
<accession>A0A9W3VAA9</accession>
<dbReference type="InterPro" id="IPR032466">
    <property type="entry name" value="Metal_Hydrolase"/>
</dbReference>
<dbReference type="GO" id="GO:0046872">
    <property type="term" value="F:metal ion binding"/>
    <property type="evidence" value="ECO:0007669"/>
    <property type="project" value="UniProtKB-KW"/>
</dbReference>
<evidence type="ECO:0000256" key="2">
    <source>
        <dbReference type="ARBA" id="ARBA00022723"/>
    </source>
</evidence>
<dbReference type="InterPro" id="IPR001130">
    <property type="entry name" value="TatD-like"/>
</dbReference>
<protein>
    <submittedName>
        <fullName evidence="4">TatD family deoxyribonuclease</fullName>
    </submittedName>
</protein>
<reference evidence="4 5" key="1">
    <citation type="submission" date="2018-09" db="EMBL/GenBank/DDBJ databases">
        <title>Complete genome of Bacillus thuringiensis strain QZL38.</title>
        <authorList>
            <person name="Song F."/>
        </authorList>
    </citation>
    <scope>NUCLEOTIDE SEQUENCE [LARGE SCALE GENOMIC DNA]</scope>
    <source>
        <strain evidence="4 5">QZL38</strain>
    </source>
</reference>
<organism evidence="4 5">
    <name type="scientific">Bacillus thuringiensis</name>
    <dbReference type="NCBI Taxonomy" id="1428"/>
    <lineage>
        <taxon>Bacteria</taxon>
        <taxon>Bacillati</taxon>
        <taxon>Bacillota</taxon>
        <taxon>Bacilli</taxon>
        <taxon>Bacillales</taxon>
        <taxon>Bacillaceae</taxon>
        <taxon>Bacillus</taxon>
        <taxon>Bacillus cereus group</taxon>
    </lineage>
</organism>
<dbReference type="CDD" id="cd01310">
    <property type="entry name" value="TatD_DNAse"/>
    <property type="match status" value="1"/>
</dbReference>
<dbReference type="EMBL" id="CP032608">
    <property type="protein sequence ID" value="AYF81566.1"/>
    <property type="molecule type" value="Genomic_DNA"/>
</dbReference>
<proteinExistence type="inferred from homology"/>
<dbReference type="PIRSF" id="PIRSF005902">
    <property type="entry name" value="DNase_TatD"/>
    <property type="match status" value="1"/>
</dbReference>
<sequence length="254" mass="30064">MKWIDSHIHVDQYKDEEKNRLLKEVENSNEIKGLIAVSMNYQSCKETLSLAKNYPFIYPAIGFHPEQQIHKEECEQIYKLIEQNAEEIVAIGEVGLPYYLRKEDERIAVNPYIVVLKKFIELASKYNLPIILHAVYEDADIVCDLLEKYKVSRAHFHWFKGSDETMKRMMKNGYYISITPDVLHKEKIRKIVSYYPLEYMMVETDGPWEFQEDVITHPRMIREVLKEISVIKNISIDKVAETIYENTSRFYLKG</sequence>
<dbReference type="PANTHER" id="PTHR46317">
    <property type="entry name" value="HYDROLASE OF PHP SUPERFAMILY-RELATED PROTEIN"/>
    <property type="match status" value="1"/>
</dbReference>
<gene>
    <name evidence="4" type="ORF">D7J84_10465</name>
</gene>
<evidence type="ECO:0000256" key="3">
    <source>
        <dbReference type="ARBA" id="ARBA00022801"/>
    </source>
</evidence>
<name>A0A9W3VAA9_BACTU</name>
<keyword evidence="2" id="KW-0479">Metal-binding</keyword>
<dbReference type="Pfam" id="PF01026">
    <property type="entry name" value="TatD_DNase"/>
    <property type="match status" value="1"/>
</dbReference>
<keyword evidence="3" id="KW-0378">Hydrolase</keyword>
<dbReference type="AlphaFoldDB" id="A0A9W3VAA9"/>
<evidence type="ECO:0000313" key="5">
    <source>
        <dbReference type="Proteomes" id="UP000269847"/>
    </source>
</evidence>
<dbReference type="PANTHER" id="PTHR46317:SF1">
    <property type="entry name" value="HYDROLASE, TATD FAMILY"/>
    <property type="match status" value="1"/>
</dbReference>
<evidence type="ECO:0000313" key="4">
    <source>
        <dbReference type="EMBL" id="AYF81566.1"/>
    </source>
</evidence>
<dbReference type="Proteomes" id="UP000269847">
    <property type="component" value="Chromosome"/>
</dbReference>
<dbReference type="Gene3D" id="3.20.20.140">
    <property type="entry name" value="Metal-dependent hydrolases"/>
    <property type="match status" value="1"/>
</dbReference>
<dbReference type="SUPFAM" id="SSF51556">
    <property type="entry name" value="Metallo-dependent hydrolases"/>
    <property type="match status" value="1"/>
</dbReference>
<dbReference type="RefSeq" id="WP_000871068.1">
    <property type="nucleotide sequence ID" value="NZ_CP014282.1"/>
</dbReference>
<evidence type="ECO:0000256" key="1">
    <source>
        <dbReference type="ARBA" id="ARBA00009275"/>
    </source>
</evidence>